<proteinExistence type="predicted"/>
<feature type="compositionally biased region" description="Gly residues" evidence="1">
    <location>
        <begin position="83"/>
        <end position="93"/>
    </location>
</feature>
<feature type="compositionally biased region" description="Basic residues" evidence="1">
    <location>
        <begin position="15"/>
        <end position="24"/>
    </location>
</feature>
<reference evidence="2 3" key="1">
    <citation type="journal article" date="2023" name="G3 (Bethesda)">
        <title>A chromosome-length genome assembly and annotation of blackberry (Rubus argutus, cv. 'Hillquist').</title>
        <authorList>
            <person name="Bruna T."/>
            <person name="Aryal R."/>
            <person name="Dudchenko O."/>
            <person name="Sargent D.J."/>
            <person name="Mead D."/>
            <person name="Buti M."/>
            <person name="Cavallini A."/>
            <person name="Hytonen T."/>
            <person name="Andres J."/>
            <person name="Pham M."/>
            <person name="Weisz D."/>
            <person name="Mascagni F."/>
            <person name="Usai G."/>
            <person name="Natali L."/>
            <person name="Bassil N."/>
            <person name="Fernandez G.E."/>
            <person name="Lomsadze A."/>
            <person name="Armour M."/>
            <person name="Olukolu B."/>
            <person name="Poorten T."/>
            <person name="Britton C."/>
            <person name="Davik J."/>
            <person name="Ashrafi H."/>
            <person name="Aiden E.L."/>
            <person name="Borodovsky M."/>
            <person name="Worthington M."/>
        </authorList>
    </citation>
    <scope>NUCLEOTIDE SEQUENCE [LARGE SCALE GENOMIC DNA]</scope>
    <source>
        <strain evidence="2">PI 553951</strain>
    </source>
</reference>
<feature type="compositionally biased region" description="Polar residues" evidence="1">
    <location>
        <begin position="1"/>
        <end position="10"/>
    </location>
</feature>
<comment type="caution">
    <text evidence="2">The sequence shown here is derived from an EMBL/GenBank/DDBJ whole genome shotgun (WGS) entry which is preliminary data.</text>
</comment>
<evidence type="ECO:0000313" key="2">
    <source>
        <dbReference type="EMBL" id="KAK9928862.1"/>
    </source>
</evidence>
<dbReference type="AlphaFoldDB" id="A0AAW1WZK1"/>
<feature type="region of interest" description="Disordered" evidence="1">
    <location>
        <begin position="1"/>
        <end position="59"/>
    </location>
</feature>
<keyword evidence="3" id="KW-1185">Reference proteome</keyword>
<protein>
    <submittedName>
        <fullName evidence="2">Uncharacterized protein</fullName>
    </submittedName>
</protein>
<evidence type="ECO:0000256" key="1">
    <source>
        <dbReference type="SAM" id="MobiDB-lite"/>
    </source>
</evidence>
<accession>A0AAW1WZK1</accession>
<dbReference type="EMBL" id="JBEDUW010000005">
    <property type="protein sequence ID" value="KAK9928862.1"/>
    <property type="molecule type" value="Genomic_DNA"/>
</dbReference>
<gene>
    <name evidence="2" type="ORF">M0R45_025981</name>
</gene>
<organism evidence="2 3">
    <name type="scientific">Rubus argutus</name>
    <name type="common">Southern blackberry</name>
    <dbReference type="NCBI Taxonomy" id="59490"/>
    <lineage>
        <taxon>Eukaryota</taxon>
        <taxon>Viridiplantae</taxon>
        <taxon>Streptophyta</taxon>
        <taxon>Embryophyta</taxon>
        <taxon>Tracheophyta</taxon>
        <taxon>Spermatophyta</taxon>
        <taxon>Magnoliopsida</taxon>
        <taxon>eudicotyledons</taxon>
        <taxon>Gunneridae</taxon>
        <taxon>Pentapetalae</taxon>
        <taxon>rosids</taxon>
        <taxon>fabids</taxon>
        <taxon>Rosales</taxon>
        <taxon>Rosaceae</taxon>
        <taxon>Rosoideae</taxon>
        <taxon>Rosoideae incertae sedis</taxon>
        <taxon>Rubus</taxon>
    </lineage>
</organism>
<feature type="region of interest" description="Disordered" evidence="1">
    <location>
        <begin position="82"/>
        <end position="108"/>
    </location>
</feature>
<dbReference type="Proteomes" id="UP001457282">
    <property type="component" value="Unassembled WGS sequence"/>
</dbReference>
<sequence length="108" mass="11606">MPESSTQQALGGSGRRVRQRRRHERQGDREHVAPLHSSDAPEGSGSGDRNHSEHVFRVGQIRSRTRGALLWPLNGPWRFDPIGGQGVAQGHGHCGSQPGADNGASLSV</sequence>
<name>A0AAW1WZK1_RUBAR</name>
<evidence type="ECO:0000313" key="3">
    <source>
        <dbReference type="Proteomes" id="UP001457282"/>
    </source>
</evidence>